<organism evidence="15 16">
    <name type="scientific">Linnemannia hyalina</name>
    <dbReference type="NCBI Taxonomy" id="64524"/>
    <lineage>
        <taxon>Eukaryota</taxon>
        <taxon>Fungi</taxon>
        <taxon>Fungi incertae sedis</taxon>
        <taxon>Mucoromycota</taxon>
        <taxon>Mortierellomycotina</taxon>
        <taxon>Mortierellomycetes</taxon>
        <taxon>Mortierellales</taxon>
        <taxon>Mortierellaceae</taxon>
        <taxon>Linnemannia</taxon>
    </lineage>
</organism>
<feature type="region of interest" description="Disordered" evidence="12">
    <location>
        <begin position="498"/>
        <end position="541"/>
    </location>
</feature>
<name>A0A9P7XYC5_9FUNG</name>
<dbReference type="InterPro" id="IPR000555">
    <property type="entry name" value="JAMM/MPN+_dom"/>
</dbReference>
<dbReference type="InterPro" id="IPR011060">
    <property type="entry name" value="RibuloseP-bd_barrel"/>
</dbReference>
<dbReference type="OrthoDB" id="446074at2759"/>
<evidence type="ECO:0000256" key="10">
    <source>
        <dbReference type="ARBA" id="ARBA00031376"/>
    </source>
</evidence>
<keyword evidence="7 11" id="KW-0368">Histidine biosynthesis</keyword>
<feature type="domain" description="BRCC36 C-terminal helical" evidence="14">
    <location>
        <begin position="552"/>
        <end position="609"/>
    </location>
</feature>
<dbReference type="Pfam" id="PF00977">
    <property type="entry name" value="His_biosynth"/>
    <property type="match status" value="1"/>
</dbReference>
<dbReference type="FunFam" id="3.20.20.70:FF:000110">
    <property type="entry name" value="1-(5-phosphoribosyl)-5-[(5-phosphoribosylamino)methylideneamino] imidazole-4-carboxamide isomerase, chloroplastic"/>
    <property type="match status" value="1"/>
</dbReference>
<dbReference type="InterPro" id="IPR013785">
    <property type="entry name" value="Aldolase_TIM"/>
</dbReference>
<dbReference type="GO" id="GO:0005737">
    <property type="term" value="C:cytoplasm"/>
    <property type="evidence" value="ECO:0007669"/>
    <property type="project" value="TreeGrafter"/>
</dbReference>
<dbReference type="InterPro" id="IPR006062">
    <property type="entry name" value="His_biosynth"/>
</dbReference>
<dbReference type="EMBL" id="JAHRHY010000007">
    <property type="protein sequence ID" value="KAG9067951.1"/>
    <property type="molecule type" value="Genomic_DNA"/>
</dbReference>
<keyword evidence="16" id="KW-1185">Reference proteome</keyword>
<keyword evidence="8" id="KW-0413">Isomerase</keyword>
<evidence type="ECO:0000256" key="5">
    <source>
        <dbReference type="ARBA" id="ARBA00018464"/>
    </source>
</evidence>
<dbReference type="PANTHER" id="PTHR43090:SF2">
    <property type="entry name" value="1-(5-PHOSPHORIBOSYL)-5-[(5-PHOSPHORIBOSYLAMINO)METHYLIDENEAMINO] IMIDAZOLE-4-CARBOXAMIDE ISOMERASE"/>
    <property type="match status" value="1"/>
</dbReference>
<dbReference type="CDD" id="cd04723">
    <property type="entry name" value="HisA_HisF"/>
    <property type="match status" value="1"/>
</dbReference>
<dbReference type="InterPro" id="IPR011858">
    <property type="entry name" value="His6/HISN3"/>
</dbReference>
<dbReference type="Pfam" id="PF18110">
    <property type="entry name" value="BRCC36_C"/>
    <property type="match status" value="1"/>
</dbReference>
<comment type="catalytic activity">
    <reaction evidence="1">
        <text>1-(5-phospho-beta-D-ribosyl)-5-[(5-phospho-beta-D-ribosylamino)methylideneamino]imidazole-4-carboxamide = 5-[(5-phospho-1-deoxy-D-ribulos-1-ylimino)methylamino]-1-(5-phospho-beta-D-ribosyl)imidazole-4-carboxamide</text>
        <dbReference type="Rhea" id="RHEA:15469"/>
        <dbReference type="ChEBI" id="CHEBI:58435"/>
        <dbReference type="ChEBI" id="CHEBI:58525"/>
        <dbReference type="EC" id="5.3.1.16"/>
    </reaction>
</comment>
<dbReference type="EC" id="5.3.1.16" evidence="4"/>
<dbReference type="NCBIfam" id="TIGR02129">
    <property type="entry name" value="hisA_euk"/>
    <property type="match status" value="1"/>
</dbReference>
<evidence type="ECO:0000313" key="15">
    <source>
        <dbReference type="EMBL" id="KAG9067951.1"/>
    </source>
</evidence>
<dbReference type="InterPro" id="IPR040749">
    <property type="entry name" value="BRCC36_C"/>
</dbReference>
<dbReference type="Gene3D" id="3.20.20.70">
    <property type="entry name" value="Aldolase class I"/>
    <property type="match status" value="1"/>
</dbReference>
<evidence type="ECO:0000256" key="7">
    <source>
        <dbReference type="ARBA" id="ARBA00023102"/>
    </source>
</evidence>
<evidence type="ECO:0000313" key="16">
    <source>
        <dbReference type="Proteomes" id="UP000707451"/>
    </source>
</evidence>
<accession>A0A9P7XYC5</accession>
<dbReference type="AlphaFoldDB" id="A0A9P7XYC5"/>
<dbReference type="InterPro" id="IPR044524">
    <property type="entry name" value="Isoase_HisA-like"/>
</dbReference>
<comment type="caution">
    <text evidence="15">The sequence shown here is derived from an EMBL/GenBank/DDBJ whole genome shotgun (WGS) entry which is preliminary data.</text>
</comment>
<dbReference type="SUPFAM" id="SSF51366">
    <property type="entry name" value="Ribulose-phoshate binding barrel"/>
    <property type="match status" value="1"/>
</dbReference>
<dbReference type="GO" id="GO:0000162">
    <property type="term" value="P:L-tryptophan biosynthetic process"/>
    <property type="evidence" value="ECO:0007669"/>
    <property type="project" value="TreeGrafter"/>
</dbReference>
<evidence type="ECO:0000256" key="12">
    <source>
        <dbReference type="SAM" id="MobiDB-lite"/>
    </source>
</evidence>
<sequence length="631" mass="69407">MTSPHPRTAFRPCIDLHSGQVKQIVGGSLNDKDESQLKTNFVSSYYASLYRKHNLTGAHVIKLGPGNDDAAKECLRTWPDGLQVGGGITLDNAQFWIDAGAAKVIVTSYLFPGAKFSLERLQAISEAVGKDRLVVDVSCRKRGTEWIVAMDKWQTMTDMKVNKESLDILTQYCSEFLVHAADVEGLCKGIDEDLVKALGEWTTIPTTYAGGANALGDLELVDRLSSGKVDLTYGSALDVFGGKTVKFDDCVAWNHAHAQNTNPFHPDNMTRSATLSRVLVQSNVLHILIAHALSTEKEEIMGMLMGDWITEGTTEIARVDGVSLLTRSEKRKDRVEIGPEQLTMAAIEAEEITKATGKTTRVIGWSSTHYDLRTQLSQQLMDSRFIGMIVSCFNKDSELSNKIQVTCFQSRPDDSTSCQHIKLPFSVLNENPLDSLTLPKLLEIPERIFDEQRQSFYKSIPVSATSATTNPSSTAAAKESAKGKSGRLFSFSPTRAFSFSSSSSKDQEGDTVMSPVDDHSSDEQATNRSKGGRGSMDDIPADELNTKMINHRAMSLPDRMTLIRNSGVYVQSLSSLVDNLVGPTLQMLVDREQYNQSMLEALQAQKQALVRQLKSPRFVSGGKDLVDISDE</sequence>
<evidence type="ECO:0000256" key="6">
    <source>
        <dbReference type="ARBA" id="ARBA00022605"/>
    </source>
</evidence>
<evidence type="ECO:0000256" key="4">
    <source>
        <dbReference type="ARBA" id="ARBA00012550"/>
    </source>
</evidence>
<gene>
    <name evidence="15" type="primary">HIS6</name>
    <name evidence="15" type="ORF">KI688_011542</name>
</gene>
<evidence type="ECO:0000256" key="11">
    <source>
        <dbReference type="RuleBase" id="RU003657"/>
    </source>
</evidence>
<reference evidence="15" key="1">
    <citation type="submission" date="2021-06" db="EMBL/GenBank/DDBJ databases">
        <title>Genome Sequence of Mortierella hyaline Strain SCG-10, a Cold-Adapted, Nitrate-Reducing Fungus Isolated from Soil in Minnesota, USA.</title>
        <authorList>
            <person name="Aldossari N."/>
        </authorList>
    </citation>
    <scope>NUCLEOTIDE SEQUENCE</scope>
    <source>
        <strain evidence="15">SCG-10</strain>
    </source>
</reference>
<dbReference type="GO" id="GO:0008237">
    <property type="term" value="F:metallopeptidase activity"/>
    <property type="evidence" value="ECO:0007669"/>
    <property type="project" value="InterPro"/>
</dbReference>
<proteinExistence type="inferred from homology"/>
<evidence type="ECO:0000259" key="14">
    <source>
        <dbReference type="Pfam" id="PF18110"/>
    </source>
</evidence>
<evidence type="ECO:0000256" key="1">
    <source>
        <dbReference type="ARBA" id="ARBA00000901"/>
    </source>
</evidence>
<protein>
    <recommendedName>
        <fullName evidence="5">1-(5-phosphoribosyl)-5-[(5-phosphoribosylamino)methylideneamino] imidazole-4-carboxamide isomerase</fullName>
        <ecNumber evidence="4">5.3.1.16</ecNumber>
    </recommendedName>
    <alternativeName>
        <fullName evidence="10">5-proFAR isomerase</fullName>
    </alternativeName>
    <alternativeName>
        <fullName evidence="9">Phosphoribosylformimino-5-aminoimidazole carboxamide ribotide isomerase</fullName>
    </alternativeName>
</protein>
<dbReference type="GO" id="GO:0003949">
    <property type="term" value="F:1-(5-phosphoribosyl)-5-[(5-phosphoribosylamino)methylideneamino]imidazole-4-carboxamide isomerase activity"/>
    <property type="evidence" value="ECO:0007669"/>
    <property type="project" value="UniProtKB-EC"/>
</dbReference>
<evidence type="ECO:0000256" key="8">
    <source>
        <dbReference type="ARBA" id="ARBA00023235"/>
    </source>
</evidence>
<comment type="similarity">
    <text evidence="3 11">Belongs to the HisA/HisF family.</text>
</comment>
<dbReference type="Pfam" id="PF01398">
    <property type="entry name" value="JAB"/>
    <property type="match status" value="1"/>
</dbReference>
<feature type="domain" description="JAB1/MPN/MOV34 metalloenzyme" evidence="13">
    <location>
        <begin position="275"/>
        <end position="383"/>
    </location>
</feature>
<evidence type="ECO:0000256" key="3">
    <source>
        <dbReference type="ARBA" id="ARBA00009667"/>
    </source>
</evidence>
<keyword evidence="6 11" id="KW-0028">Amino-acid biosynthesis</keyword>
<dbReference type="Proteomes" id="UP000707451">
    <property type="component" value="Unassembled WGS sequence"/>
</dbReference>
<dbReference type="Gene3D" id="3.40.140.10">
    <property type="entry name" value="Cytidine Deaminase, domain 2"/>
    <property type="match status" value="1"/>
</dbReference>
<dbReference type="GO" id="GO:0000105">
    <property type="term" value="P:L-histidine biosynthetic process"/>
    <property type="evidence" value="ECO:0007669"/>
    <property type="project" value="UniProtKB-KW"/>
</dbReference>
<dbReference type="PANTHER" id="PTHR43090">
    <property type="entry name" value="1-(5-PHOSPHORIBOSYL)-5-[(5-PHOSPHORIBOSYLAMINO)METHYLIDENEAMINO] IMIDAZOLE-4-CARBOXAMIDE ISOMERASE"/>
    <property type="match status" value="1"/>
</dbReference>
<evidence type="ECO:0000259" key="13">
    <source>
        <dbReference type="Pfam" id="PF01398"/>
    </source>
</evidence>
<comment type="pathway">
    <text evidence="2">Amino-acid biosynthesis; L-histidine biosynthesis; L-histidine from 5-phospho-alpha-D-ribose 1-diphosphate: step 4/9.</text>
</comment>
<evidence type="ECO:0000256" key="2">
    <source>
        <dbReference type="ARBA" id="ARBA00005133"/>
    </source>
</evidence>
<evidence type="ECO:0000256" key="9">
    <source>
        <dbReference type="ARBA" id="ARBA00030547"/>
    </source>
</evidence>